<organism evidence="2 3">
    <name type="scientific">Vibrio marinisediminis</name>
    <dbReference type="NCBI Taxonomy" id="2758441"/>
    <lineage>
        <taxon>Bacteria</taxon>
        <taxon>Pseudomonadati</taxon>
        <taxon>Pseudomonadota</taxon>
        <taxon>Gammaproteobacteria</taxon>
        <taxon>Vibrionales</taxon>
        <taxon>Vibrionaceae</taxon>
        <taxon>Vibrio</taxon>
    </lineage>
</organism>
<accession>A0A7W2FUW3</accession>
<dbReference type="NCBIfam" id="TIGR03660">
    <property type="entry name" value="T1SS_rpt_143"/>
    <property type="match status" value="2"/>
</dbReference>
<gene>
    <name evidence="2" type="ORF">H2O73_20275</name>
</gene>
<dbReference type="AlphaFoldDB" id="A0A7W2FUW3"/>
<feature type="non-terminal residue" evidence="2">
    <location>
        <position position="1"/>
    </location>
</feature>
<sequence>VDEDDLNVSGAQGSDADKEPTLISGNFVIEEGADGIKSYQIEATSPVLADLSSGGEALEWSNGSPVQNGTQFTYTAQTLSGEAVFTMVFDTADNSYQFNLLQPLDHALADGENEIELGFNISATDFDNDTTAPQTLTITVVDDIPTITSVEPLSVDEDDLPAGSDGNQPLEVSGDFTTTQGADGVVLYRIDPTTNPVDGLSSGGVAITLDPPTINGDNQYSYVAKAGNVEVFKLTLNADGSYSFELKAPIDHAD</sequence>
<protein>
    <recommendedName>
        <fullName evidence="4">RTX toxin</fullName>
    </recommendedName>
</protein>
<feature type="non-terminal residue" evidence="2">
    <location>
        <position position="254"/>
    </location>
</feature>
<dbReference type="InterPro" id="IPR019959">
    <property type="entry name" value="T1SS-143_rpt-cont_dom"/>
</dbReference>
<reference evidence="2 3" key="1">
    <citation type="submission" date="2020-07" db="EMBL/GenBank/DDBJ databases">
        <title>Vibrio marinisediminis sp. nov., isolated from marine sediment.</title>
        <authorList>
            <person name="Ji X."/>
        </authorList>
    </citation>
    <scope>NUCLEOTIDE SEQUENCE [LARGE SCALE GENOMIC DNA]</scope>
    <source>
        <strain evidence="2 3">404</strain>
    </source>
</reference>
<proteinExistence type="predicted"/>
<evidence type="ECO:0000313" key="3">
    <source>
        <dbReference type="Proteomes" id="UP000571701"/>
    </source>
</evidence>
<feature type="region of interest" description="Disordered" evidence="1">
    <location>
        <begin position="1"/>
        <end position="20"/>
    </location>
</feature>
<evidence type="ECO:0000256" key="1">
    <source>
        <dbReference type="SAM" id="MobiDB-lite"/>
    </source>
</evidence>
<dbReference type="Proteomes" id="UP000571701">
    <property type="component" value="Unassembled WGS sequence"/>
</dbReference>
<evidence type="ECO:0008006" key="4">
    <source>
        <dbReference type="Google" id="ProtNLM"/>
    </source>
</evidence>
<name>A0A7W2FUW3_9VIBR</name>
<keyword evidence="3" id="KW-1185">Reference proteome</keyword>
<feature type="region of interest" description="Disordered" evidence="1">
    <location>
        <begin position="154"/>
        <end position="176"/>
    </location>
</feature>
<comment type="caution">
    <text evidence="2">The sequence shown here is derived from an EMBL/GenBank/DDBJ whole genome shotgun (WGS) entry which is preliminary data.</text>
</comment>
<dbReference type="EMBL" id="JACFYF010000049">
    <property type="protein sequence ID" value="MBA5764699.1"/>
    <property type="molecule type" value="Genomic_DNA"/>
</dbReference>
<evidence type="ECO:0000313" key="2">
    <source>
        <dbReference type="EMBL" id="MBA5764699.1"/>
    </source>
</evidence>